<proteinExistence type="predicted"/>
<name>A0ABV8V1R1_9GAMM</name>
<dbReference type="Proteomes" id="UP001595840">
    <property type="component" value="Unassembled WGS sequence"/>
</dbReference>
<evidence type="ECO:0000313" key="2">
    <source>
        <dbReference type="Proteomes" id="UP001595840"/>
    </source>
</evidence>
<accession>A0ABV8V1R1</accession>
<sequence>MKLITALIAVFCLAGCASKKPIIDKKGVDMVAYEQDLHECQSYAAEVDKTGKVAGGAAAGAVVGGAIGAVFNGSRGASRGAGAGAIGGAAKGAASGEREQAQVVKNCLRGRGYRVLN</sequence>
<protein>
    <submittedName>
        <fullName evidence="1">Glycine zipper family protein</fullName>
    </submittedName>
</protein>
<comment type="caution">
    <text evidence="1">The sequence shown here is derived from an EMBL/GenBank/DDBJ whole genome shotgun (WGS) entry which is preliminary data.</text>
</comment>
<dbReference type="EMBL" id="JBHSCX010000002">
    <property type="protein sequence ID" value="MFC4360954.1"/>
    <property type="molecule type" value="Genomic_DNA"/>
</dbReference>
<dbReference type="RefSeq" id="WP_290261935.1">
    <property type="nucleotide sequence ID" value="NZ_JAUFQG010000004.1"/>
</dbReference>
<reference evidence="2" key="1">
    <citation type="journal article" date="2019" name="Int. J. Syst. Evol. Microbiol.">
        <title>The Global Catalogue of Microorganisms (GCM) 10K type strain sequencing project: providing services to taxonomists for standard genome sequencing and annotation.</title>
        <authorList>
            <consortium name="The Broad Institute Genomics Platform"/>
            <consortium name="The Broad Institute Genome Sequencing Center for Infectious Disease"/>
            <person name="Wu L."/>
            <person name="Ma J."/>
        </authorList>
    </citation>
    <scope>NUCLEOTIDE SEQUENCE [LARGE SCALE GENOMIC DNA]</scope>
    <source>
        <strain evidence="2">CECT 8570</strain>
    </source>
</reference>
<gene>
    <name evidence="1" type="ORF">ACFOX3_01500</name>
</gene>
<keyword evidence="2" id="KW-1185">Reference proteome</keyword>
<evidence type="ECO:0000313" key="1">
    <source>
        <dbReference type="EMBL" id="MFC4360954.1"/>
    </source>
</evidence>
<organism evidence="1 2">
    <name type="scientific">Simiduia curdlanivorans</name>
    <dbReference type="NCBI Taxonomy" id="1492769"/>
    <lineage>
        <taxon>Bacteria</taxon>
        <taxon>Pseudomonadati</taxon>
        <taxon>Pseudomonadota</taxon>
        <taxon>Gammaproteobacteria</taxon>
        <taxon>Cellvibrionales</taxon>
        <taxon>Cellvibrionaceae</taxon>
        <taxon>Simiduia</taxon>
    </lineage>
</organism>